<sequence length="80" mass="9430">MKLTRVKMFSEYYELDLEESINKWLRSNPVEIKDIKFGNWIEWSEYQPQVAAGVGVNAMLIYSVDEERAQVEKQNQRATS</sequence>
<accession>A0AAE7BQM6</accession>
<evidence type="ECO:0000313" key="2">
    <source>
        <dbReference type="Proteomes" id="UP000463931"/>
    </source>
</evidence>
<dbReference type="RefSeq" id="WP_163587284.1">
    <property type="nucleotide sequence ID" value="NZ_CP040852.1"/>
</dbReference>
<reference evidence="1 2" key="1">
    <citation type="journal article" date="2019" name="Nat. Med.">
        <title>Preventing dysbiosis of the neonatal mouse intestinal microbiome protects against late-onset sepsis.</title>
        <authorList>
            <person name="Singer J.R."/>
            <person name="Blosser E.G."/>
            <person name="Zindl C.L."/>
            <person name="Silberger D.J."/>
            <person name="Conlan S."/>
            <person name="Laufer V.A."/>
            <person name="DiToro D."/>
            <person name="Deming C."/>
            <person name="Kumar R."/>
            <person name="Morrow C.D."/>
            <person name="Segre J.A."/>
            <person name="Gray M.J."/>
            <person name="Randolph D.A."/>
            <person name="Weaver C.T."/>
        </authorList>
    </citation>
    <scope>NUCLEOTIDE SEQUENCE [LARGE SCALE GENOMIC DNA]</scope>
    <source>
        <strain evidence="1 2">V10</strain>
    </source>
</reference>
<name>A0AAE7BQM6_9LACO</name>
<proteinExistence type="predicted"/>
<evidence type="ECO:0000313" key="1">
    <source>
        <dbReference type="EMBL" id="QIA90428.1"/>
    </source>
</evidence>
<dbReference type="EMBL" id="CP040852">
    <property type="protein sequence ID" value="QIA90428.1"/>
    <property type="molecule type" value="Genomic_DNA"/>
</dbReference>
<organism evidence="1 2">
    <name type="scientific">Ligilactobacillus murinus</name>
    <dbReference type="NCBI Taxonomy" id="1622"/>
    <lineage>
        <taxon>Bacteria</taxon>
        <taxon>Bacillati</taxon>
        <taxon>Bacillota</taxon>
        <taxon>Bacilli</taxon>
        <taxon>Lactobacillales</taxon>
        <taxon>Lactobacillaceae</taxon>
        <taxon>Ligilactobacillus</taxon>
    </lineage>
</organism>
<dbReference type="Proteomes" id="UP000463931">
    <property type="component" value="Chromosome"/>
</dbReference>
<protein>
    <submittedName>
        <fullName evidence="1">Uncharacterized protein</fullName>
    </submittedName>
</protein>
<gene>
    <name evidence="1" type="ORF">FEE40_09835</name>
</gene>
<dbReference type="AlphaFoldDB" id="A0AAE7BQM6"/>